<evidence type="ECO:0000313" key="1">
    <source>
        <dbReference type="EMBL" id="OLF14819.1"/>
    </source>
</evidence>
<accession>A0A1Q8CKF8</accession>
<sequence length="169" mass="18057">MERTPARADVETMARRTALAHAVQEDLAAAGLPVDTGTTAFHAAVGSGASVSVSELADENGVFVLWRTHHVLRAAVLTALSEGREHDSPAVHHSGEAQRAMQNAMAEILTATGCTVIKDFDDMSPFVLKVVDRTPPTGPSWQAWLDAQSDALAAARAETIRRHAEKRTP</sequence>
<dbReference type="RefSeq" id="WP_075128185.1">
    <property type="nucleotide sequence ID" value="NZ_MSIE01000048.1"/>
</dbReference>
<protein>
    <submittedName>
        <fullName evidence="1">Uncharacterized protein</fullName>
    </submittedName>
</protein>
<organism evidence="1 2">
    <name type="scientific">Actinophytocola xanthii</name>
    <dbReference type="NCBI Taxonomy" id="1912961"/>
    <lineage>
        <taxon>Bacteria</taxon>
        <taxon>Bacillati</taxon>
        <taxon>Actinomycetota</taxon>
        <taxon>Actinomycetes</taxon>
        <taxon>Pseudonocardiales</taxon>
        <taxon>Pseudonocardiaceae</taxon>
    </lineage>
</organism>
<evidence type="ECO:0000313" key="2">
    <source>
        <dbReference type="Proteomes" id="UP000185596"/>
    </source>
</evidence>
<gene>
    <name evidence="1" type="ORF">BU204_24985</name>
</gene>
<dbReference type="Proteomes" id="UP000185596">
    <property type="component" value="Unassembled WGS sequence"/>
</dbReference>
<comment type="caution">
    <text evidence="1">The sequence shown here is derived from an EMBL/GenBank/DDBJ whole genome shotgun (WGS) entry which is preliminary data.</text>
</comment>
<dbReference type="EMBL" id="MSIE01000048">
    <property type="protein sequence ID" value="OLF14819.1"/>
    <property type="molecule type" value="Genomic_DNA"/>
</dbReference>
<reference evidence="1 2" key="1">
    <citation type="submission" date="2016-12" db="EMBL/GenBank/DDBJ databases">
        <title>The draft genome sequence of Actinophytocola sp. 11-183.</title>
        <authorList>
            <person name="Wang W."/>
            <person name="Yuan L."/>
        </authorList>
    </citation>
    <scope>NUCLEOTIDE SEQUENCE [LARGE SCALE GENOMIC DNA]</scope>
    <source>
        <strain evidence="1 2">11-183</strain>
    </source>
</reference>
<dbReference type="OrthoDB" id="5196259at2"/>
<name>A0A1Q8CKF8_9PSEU</name>
<dbReference type="AlphaFoldDB" id="A0A1Q8CKF8"/>
<keyword evidence="2" id="KW-1185">Reference proteome</keyword>
<proteinExistence type="predicted"/>